<dbReference type="InterPro" id="IPR025367">
    <property type="entry name" value="DUF4271"/>
</dbReference>
<keyword evidence="4" id="KW-1185">Reference proteome</keyword>
<keyword evidence="1" id="KW-0812">Transmembrane</keyword>
<name>A0ABT8F6P1_9BACT</name>
<feature type="transmembrane region" description="Helical" evidence="1">
    <location>
        <begin position="352"/>
        <end position="373"/>
    </location>
</feature>
<dbReference type="Pfam" id="PF14093">
    <property type="entry name" value="DUF4271"/>
    <property type="match status" value="1"/>
</dbReference>
<feature type="transmembrane region" description="Helical" evidence="1">
    <location>
        <begin position="155"/>
        <end position="177"/>
    </location>
</feature>
<keyword evidence="1" id="KW-1133">Transmembrane helix</keyword>
<feature type="transmembrane region" description="Helical" evidence="1">
    <location>
        <begin position="320"/>
        <end position="340"/>
    </location>
</feature>
<gene>
    <name evidence="3" type="ORF">QWY31_11610</name>
</gene>
<feature type="signal peptide" evidence="2">
    <location>
        <begin position="1"/>
        <end position="18"/>
    </location>
</feature>
<evidence type="ECO:0000313" key="3">
    <source>
        <dbReference type="EMBL" id="MDN4166153.1"/>
    </source>
</evidence>
<feature type="chain" id="PRO_5046665895" evidence="2">
    <location>
        <begin position="19"/>
        <end position="374"/>
    </location>
</feature>
<keyword evidence="2" id="KW-0732">Signal</keyword>
<comment type="caution">
    <text evidence="3">The sequence shown here is derived from an EMBL/GenBank/DDBJ whole genome shotgun (WGS) entry which is preliminary data.</text>
</comment>
<protein>
    <submittedName>
        <fullName evidence="3">DUF4271 domain-containing protein</fullName>
    </submittedName>
</protein>
<organism evidence="3 4">
    <name type="scientific">Shiella aurantiaca</name>
    <dbReference type="NCBI Taxonomy" id="3058365"/>
    <lineage>
        <taxon>Bacteria</taxon>
        <taxon>Pseudomonadati</taxon>
        <taxon>Bacteroidota</taxon>
        <taxon>Cytophagia</taxon>
        <taxon>Cytophagales</taxon>
        <taxon>Shiellaceae</taxon>
        <taxon>Shiella</taxon>
    </lineage>
</organism>
<dbReference type="Proteomes" id="UP001168552">
    <property type="component" value="Unassembled WGS sequence"/>
</dbReference>
<proteinExistence type="predicted"/>
<dbReference type="EMBL" id="JAUHJS010000005">
    <property type="protein sequence ID" value="MDN4166153.1"/>
    <property type="molecule type" value="Genomic_DNA"/>
</dbReference>
<sequence>MRLFLSSLFLFISLGIQAQSVVIEDLKKAWQIYDAEDKTLYPYTNQPLSTLQSLLIPISLERYKGQQVVLSLNASTSLFINNQVVFYTPSDRVLKLNVDSLVGKGYEGTVHVQLFNKEGLSKTIQSRVLSSDKDTNLKVGALEDLPKVRLDDQSFYYFFYLAGLLVLIGLALLRVFYGRTFQELFSVRTIFSTRSRDEAYSRLKPINPINLLFFAILSLALGMLLIGLVQFGDQTPGIIAFLAEMNAYTIWLSWLTSSLIIFMVIAAKFLLIYYCSILFGLRANQTGHFIDYMQLSLVFFMGLFVLVYSMLHWISGSSILLNLILIATFLFSLFRVLLLFFKLLRQTGFQNLHLIAYLCATELIPLVVGFKIFS</sequence>
<keyword evidence="1" id="KW-0472">Membrane</keyword>
<evidence type="ECO:0000256" key="2">
    <source>
        <dbReference type="SAM" id="SignalP"/>
    </source>
</evidence>
<dbReference type="RefSeq" id="WP_320004686.1">
    <property type="nucleotide sequence ID" value="NZ_JAUHJS010000005.1"/>
</dbReference>
<feature type="transmembrane region" description="Helical" evidence="1">
    <location>
        <begin position="251"/>
        <end position="274"/>
    </location>
</feature>
<accession>A0ABT8F6P1</accession>
<feature type="transmembrane region" description="Helical" evidence="1">
    <location>
        <begin position="211"/>
        <end position="231"/>
    </location>
</feature>
<reference evidence="3" key="1">
    <citation type="submission" date="2023-06" db="EMBL/GenBank/DDBJ databases">
        <title>Cytophagales bacterium Strain LB-30, isolated from soil.</title>
        <authorList>
            <person name="Liu B."/>
        </authorList>
    </citation>
    <scope>NUCLEOTIDE SEQUENCE</scope>
    <source>
        <strain evidence="3">LB-30</strain>
    </source>
</reference>
<feature type="transmembrane region" description="Helical" evidence="1">
    <location>
        <begin position="295"/>
        <end position="314"/>
    </location>
</feature>
<evidence type="ECO:0000256" key="1">
    <source>
        <dbReference type="SAM" id="Phobius"/>
    </source>
</evidence>
<evidence type="ECO:0000313" key="4">
    <source>
        <dbReference type="Proteomes" id="UP001168552"/>
    </source>
</evidence>